<organism evidence="3">
    <name type="scientific">Thiothrix subterranea</name>
    <dbReference type="NCBI Taxonomy" id="2735563"/>
    <lineage>
        <taxon>Bacteria</taxon>
        <taxon>Pseudomonadati</taxon>
        <taxon>Pseudomonadota</taxon>
        <taxon>Gammaproteobacteria</taxon>
        <taxon>Thiotrichales</taxon>
        <taxon>Thiotrichaceae</taxon>
        <taxon>Thiothrix</taxon>
    </lineage>
</organism>
<keyword evidence="1" id="KW-0812">Transmembrane</keyword>
<evidence type="ECO:0000313" key="2">
    <source>
        <dbReference type="EMBL" id="MDQ5768523.1"/>
    </source>
</evidence>
<proteinExistence type="predicted"/>
<accession>A0AA51MQU3</accession>
<keyword evidence="1" id="KW-0472">Membrane</keyword>
<dbReference type="Proteomes" id="UP001229862">
    <property type="component" value="Chromosome"/>
</dbReference>
<dbReference type="EMBL" id="CP133217">
    <property type="protein sequence ID" value="WML87596.1"/>
    <property type="molecule type" value="Genomic_DNA"/>
</dbReference>
<dbReference type="Proteomes" id="UP001223336">
    <property type="component" value="Unassembled WGS sequence"/>
</dbReference>
<name>A0AA51MQU3_9GAMM</name>
<sequence>MALAERATRRRKKSARISIEPFIKGIIAWVGTLAILGGLGIIVNGITSLYALALAG</sequence>
<gene>
    <name evidence="2" type="ORF">RCC75_08295</name>
    <name evidence="3" type="ORF">RCG00_04350</name>
</gene>
<dbReference type="EMBL" id="JAVFKN010000009">
    <property type="protein sequence ID" value="MDQ5768523.1"/>
    <property type="molecule type" value="Genomic_DNA"/>
</dbReference>
<reference evidence="3 4" key="1">
    <citation type="submission" date="2023-08" db="EMBL/GenBank/DDBJ databases">
        <title>New molecular markers tilS and rpoB for phylogenetic and monitoring studies of the genus Thiothrix biodiversity.</title>
        <authorList>
            <person name="Ravin N.V."/>
            <person name="Smolyakov D."/>
            <person name="Markov N.D."/>
            <person name="Beletsky A.V."/>
            <person name="Mardanov A.V."/>
            <person name="Rudenko T.S."/>
            <person name="Grabovich M.Y."/>
        </authorList>
    </citation>
    <scope>NUCLEOTIDE SEQUENCE</scope>
    <source>
        <strain evidence="3">DNT52</strain>
        <strain evidence="2 4">H33</strain>
    </source>
</reference>
<evidence type="ECO:0000256" key="1">
    <source>
        <dbReference type="SAM" id="Phobius"/>
    </source>
</evidence>
<dbReference type="AlphaFoldDB" id="A0AA51MQU3"/>
<keyword evidence="4" id="KW-1185">Reference proteome</keyword>
<feature type="transmembrane region" description="Helical" evidence="1">
    <location>
        <begin position="21"/>
        <end position="53"/>
    </location>
</feature>
<keyword evidence="1" id="KW-1133">Transmembrane helix</keyword>
<dbReference type="RefSeq" id="WP_308134508.1">
    <property type="nucleotide sequence ID" value="NZ_CP133197.1"/>
</dbReference>
<protein>
    <submittedName>
        <fullName evidence="3">Uncharacterized protein</fullName>
    </submittedName>
</protein>
<evidence type="ECO:0000313" key="3">
    <source>
        <dbReference type="EMBL" id="WML87596.1"/>
    </source>
</evidence>
<evidence type="ECO:0000313" key="4">
    <source>
        <dbReference type="Proteomes" id="UP001223336"/>
    </source>
</evidence>